<dbReference type="STRING" id="52441.SAMN05216302_101418"/>
<keyword evidence="3 5" id="KW-1133">Transmembrane helix</keyword>
<evidence type="ECO:0000256" key="3">
    <source>
        <dbReference type="ARBA" id="ARBA00022989"/>
    </source>
</evidence>
<feature type="transmembrane region" description="Helical" evidence="5">
    <location>
        <begin position="86"/>
        <end position="116"/>
    </location>
</feature>
<gene>
    <name evidence="6" type="ORF">SAMN05216302_101418</name>
</gene>
<feature type="transmembrane region" description="Helical" evidence="5">
    <location>
        <begin position="405"/>
        <end position="426"/>
    </location>
</feature>
<feature type="transmembrane region" description="Helical" evidence="5">
    <location>
        <begin position="367"/>
        <end position="385"/>
    </location>
</feature>
<dbReference type="PANTHER" id="PTHR42770">
    <property type="entry name" value="AMINO ACID TRANSPORTER-RELATED"/>
    <property type="match status" value="1"/>
</dbReference>
<evidence type="ECO:0000256" key="4">
    <source>
        <dbReference type="ARBA" id="ARBA00023136"/>
    </source>
</evidence>
<feature type="transmembrane region" description="Helical" evidence="5">
    <location>
        <begin position="342"/>
        <end position="361"/>
    </location>
</feature>
<evidence type="ECO:0000256" key="1">
    <source>
        <dbReference type="ARBA" id="ARBA00004141"/>
    </source>
</evidence>
<reference evidence="7" key="1">
    <citation type="submission" date="2016-10" db="EMBL/GenBank/DDBJ databases">
        <authorList>
            <person name="Varghese N."/>
            <person name="Submissions S."/>
        </authorList>
    </citation>
    <scope>NUCLEOTIDE SEQUENCE [LARGE SCALE GENOMIC DNA]</scope>
    <source>
        <strain evidence="7">Nm69</strain>
    </source>
</reference>
<keyword evidence="2 5" id="KW-0812">Transmembrane</keyword>
<feature type="transmembrane region" description="Helical" evidence="5">
    <location>
        <begin position="242"/>
        <end position="264"/>
    </location>
</feature>
<dbReference type="Proteomes" id="UP000199533">
    <property type="component" value="Unassembled WGS sequence"/>
</dbReference>
<dbReference type="EMBL" id="FOSP01000014">
    <property type="protein sequence ID" value="SFK73961.1"/>
    <property type="molecule type" value="Genomic_DNA"/>
</dbReference>
<dbReference type="PANTHER" id="PTHR42770:SF7">
    <property type="entry name" value="MEMBRANE PROTEIN"/>
    <property type="match status" value="1"/>
</dbReference>
<dbReference type="InterPro" id="IPR050367">
    <property type="entry name" value="APC_superfamily"/>
</dbReference>
<dbReference type="Gene3D" id="1.20.1740.10">
    <property type="entry name" value="Amino acid/polyamine transporter I"/>
    <property type="match status" value="1"/>
</dbReference>
<dbReference type="AlphaFoldDB" id="A0A1I4C1D4"/>
<dbReference type="GO" id="GO:0016020">
    <property type="term" value="C:membrane"/>
    <property type="evidence" value="ECO:0007669"/>
    <property type="project" value="UniProtKB-SubCell"/>
</dbReference>
<comment type="subcellular location">
    <subcellularLocation>
        <location evidence="1">Membrane</location>
        <topology evidence="1">Multi-pass membrane protein</topology>
    </subcellularLocation>
</comment>
<organism evidence="6 7">
    <name type="scientific">Nitrosomonas aestuarii</name>
    <dbReference type="NCBI Taxonomy" id="52441"/>
    <lineage>
        <taxon>Bacteria</taxon>
        <taxon>Pseudomonadati</taxon>
        <taxon>Pseudomonadota</taxon>
        <taxon>Betaproteobacteria</taxon>
        <taxon>Nitrosomonadales</taxon>
        <taxon>Nitrosomonadaceae</taxon>
        <taxon>Nitrosomonas</taxon>
    </lineage>
</organism>
<name>A0A1I4C1D4_9PROT</name>
<dbReference type="OrthoDB" id="4858698at2"/>
<keyword evidence="4 5" id="KW-0472">Membrane</keyword>
<evidence type="ECO:0000313" key="7">
    <source>
        <dbReference type="Proteomes" id="UP000199533"/>
    </source>
</evidence>
<protein>
    <submittedName>
        <fullName evidence="6">Mn2+ and Fe2+ transporters of the NRAMP family</fullName>
    </submittedName>
</protein>
<keyword evidence="7" id="KW-1185">Reference proteome</keyword>
<evidence type="ECO:0000313" key="6">
    <source>
        <dbReference type="EMBL" id="SFK73961.1"/>
    </source>
</evidence>
<feature type="transmembrane region" description="Helical" evidence="5">
    <location>
        <begin position="38"/>
        <end position="55"/>
    </location>
</feature>
<feature type="transmembrane region" description="Helical" evidence="5">
    <location>
        <begin position="159"/>
        <end position="177"/>
    </location>
</feature>
<feature type="transmembrane region" description="Helical" evidence="5">
    <location>
        <begin position="128"/>
        <end position="147"/>
    </location>
</feature>
<evidence type="ECO:0000256" key="2">
    <source>
        <dbReference type="ARBA" id="ARBA00022692"/>
    </source>
</evidence>
<feature type="transmembrane region" description="Helical" evidence="5">
    <location>
        <begin position="197"/>
        <end position="221"/>
    </location>
</feature>
<feature type="transmembrane region" description="Helical" evidence="5">
    <location>
        <begin position="293"/>
        <end position="317"/>
    </location>
</feature>
<sequence>MTIPTKLFNGLLSKLGPGLLYAGAAIGVSHLVQSTRAGGMFGFDLIIAILVIHVIKYPFFEFGPRYTAATGNNILHGYQKLGEWAVWIYLLMTLSTMFIIQAAVTVVTAGLFTHIFGLEELGGHDPQVIDAIISSLILIICFTLLVSGRYMLLDKLIKVIVLILSATTIFAVIALTLDNSNHYSSRALHFDITDTAQLLFLAAFLGWMPAPVEISVWHSIWSESKNDNEGRITSMQETLFDFRVGFIGTAFLAMCFLAIGAMVMHGSGVEFKTGGAAFAEQLLDMYRQALGDWAYPIVAIAALTTMFSTTLTLLDAFPRTISISLERISPQKFQHNKNNRTYISWLLITITGTLSLLFFFTPSMGEMVKVATVIAFVAAPVLAILNTLAMFDKSIPEEYRPGKGMLVWCLMGLASLISCSIGYLWLM</sequence>
<proteinExistence type="predicted"/>
<feature type="transmembrane region" description="Helical" evidence="5">
    <location>
        <begin position="12"/>
        <end position="32"/>
    </location>
</feature>
<evidence type="ECO:0000256" key="5">
    <source>
        <dbReference type="SAM" id="Phobius"/>
    </source>
</evidence>
<dbReference type="RefSeq" id="WP_090699650.1">
    <property type="nucleotide sequence ID" value="NZ_FOSP01000014.1"/>
</dbReference>
<accession>A0A1I4C1D4</accession>